<evidence type="ECO:0000313" key="1">
    <source>
        <dbReference type="EMBL" id="KDQ18797.1"/>
    </source>
</evidence>
<proteinExistence type="predicted"/>
<dbReference type="EMBL" id="KL198020">
    <property type="protein sequence ID" value="KDQ18797.1"/>
    <property type="molecule type" value="Genomic_DNA"/>
</dbReference>
<dbReference type="AlphaFoldDB" id="A0A067N3V7"/>
<dbReference type="Pfam" id="PF14441">
    <property type="entry name" value="OTT_1508_deam"/>
    <property type="match status" value="1"/>
</dbReference>
<dbReference type="Proteomes" id="UP000027195">
    <property type="component" value="Unassembled WGS sequence"/>
</dbReference>
<dbReference type="InParanoid" id="A0A067N3V7"/>
<dbReference type="STRING" id="930990.A0A067N3V7"/>
<organism evidence="1 2">
    <name type="scientific">Botryobasidium botryosum (strain FD-172 SS1)</name>
    <dbReference type="NCBI Taxonomy" id="930990"/>
    <lineage>
        <taxon>Eukaryota</taxon>
        <taxon>Fungi</taxon>
        <taxon>Dikarya</taxon>
        <taxon>Basidiomycota</taxon>
        <taxon>Agaricomycotina</taxon>
        <taxon>Agaricomycetes</taxon>
        <taxon>Cantharellales</taxon>
        <taxon>Botryobasidiaceae</taxon>
        <taxon>Botryobasidium</taxon>
    </lineage>
</organism>
<gene>
    <name evidence="1" type="ORF">BOTBODRAFT_41833</name>
</gene>
<sequence>MLLQPFLADCALDLGENLVAHLIELHRALSAQSPDFVEISTLFDMTSDCLASMRFDEHEWGLLEHNWVDKNQALVDEWKARGGREFAPYRCVAKLFSLHTHIKSILGVALSRRLSTYLSTAEVVVTPVAPYIRSTQAAPTMEDIDAAIRRHIGIAESDDEYEIAVKHVADKVIKPKGDTLVINAHCECSLVAYHLQNPNKKPLSYIGTSKLLCFACRIFFQFYNQRAPEFGQTPFCFKGAHWKLYTGGWAYVRVKAGAPDNVNGLLGRVREDMTSNLKTRIQERVRAQAKRRVVSNSTVTSTTPRSVIIGGESDIKEACEWAFRPHPLYQSMLRTDLQ</sequence>
<dbReference type="HOGENOM" id="CLU_821337_0_0_1"/>
<dbReference type="OrthoDB" id="4851849at2759"/>
<accession>A0A067N3V7</accession>
<name>A0A067N3V7_BOTB1</name>
<keyword evidence="2" id="KW-1185">Reference proteome</keyword>
<reference evidence="2" key="1">
    <citation type="journal article" date="2014" name="Proc. Natl. Acad. Sci. U.S.A.">
        <title>Extensive sampling of basidiomycete genomes demonstrates inadequacy of the white-rot/brown-rot paradigm for wood decay fungi.</title>
        <authorList>
            <person name="Riley R."/>
            <person name="Salamov A.A."/>
            <person name="Brown D.W."/>
            <person name="Nagy L.G."/>
            <person name="Floudas D."/>
            <person name="Held B.W."/>
            <person name="Levasseur A."/>
            <person name="Lombard V."/>
            <person name="Morin E."/>
            <person name="Otillar R."/>
            <person name="Lindquist E.A."/>
            <person name="Sun H."/>
            <person name="LaButti K.M."/>
            <person name="Schmutz J."/>
            <person name="Jabbour D."/>
            <person name="Luo H."/>
            <person name="Baker S.E."/>
            <person name="Pisabarro A.G."/>
            <person name="Walton J.D."/>
            <person name="Blanchette R.A."/>
            <person name="Henrissat B."/>
            <person name="Martin F."/>
            <person name="Cullen D."/>
            <person name="Hibbett D.S."/>
            <person name="Grigoriev I.V."/>
        </authorList>
    </citation>
    <scope>NUCLEOTIDE SEQUENCE [LARGE SCALE GENOMIC DNA]</scope>
    <source>
        <strain evidence="2">FD-172 SS1</strain>
    </source>
</reference>
<dbReference type="InterPro" id="IPR027796">
    <property type="entry name" value="OTT_1508_deam-like"/>
</dbReference>
<evidence type="ECO:0000313" key="2">
    <source>
        <dbReference type="Proteomes" id="UP000027195"/>
    </source>
</evidence>
<protein>
    <submittedName>
        <fullName evidence="1">Uncharacterized protein</fullName>
    </submittedName>
</protein>